<dbReference type="PANTHER" id="PTHR37293">
    <property type="entry name" value="PHAGE REPLICATION PROTEIN-RELATED"/>
    <property type="match status" value="1"/>
</dbReference>
<dbReference type="OrthoDB" id="1047417at2"/>
<dbReference type="PATRIC" id="fig|1679170.3.peg.1389"/>
<dbReference type="EMBL" id="LFZW01000001">
    <property type="protein sequence ID" value="KMY49208.1"/>
    <property type="molecule type" value="Genomic_DNA"/>
</dbReference>
<evidence type="ECO:0000313" key="4">
    <source>
        <dbReference type="Proteomes" id="UP000037146"/>
    </source>
</evidence>
<dbReference type="AlphaFoldDB" id="A0A0K9GRF1"/>
<dbReference type="Gene3D" id="1.10.10.630">
    <property type="entry name" value="DnaD domain-like"/>
    <property type="match status" value="1"/>
</dbReference>
<dbReference type="InterPro" id="IPR053162">
    <property type="entry name" value="DnaD"/>
</dbReference>
<protein>
    <recommendedName>
        <fullName evidence="2">DnaB/C C-terminal domain-containing protein</fullName>
    </recommendedName>
</protein>
<reference evidence="4" key="1">
    <citation type="submission" date="2015-07" db="EMBL/GenBank/DDBJ databases">
        <title>Genome sequencing project for genomic taxonomy and phylogenomics of Bacillus-like bacteria.</title>
        <authorList>
            <person name="Liu B."/>
            <person name="Wang J."/>
            <person name="Zhu Y."/>
            <person name="Liu G."/>
            <person name="Chen Q."/>
            <person name="Chen Z."/>
            <person name="Lan J."/>
            <person name="Che J."/>
            <person name="Ge C."/>
            <person name="Shi H."/>
            <person name="Pan Z."/>
            <person name="Liu X."/>
        </authorList>
    </citation>
    <scope>NUCLEOTIDE SEQUENCE [LARGE SCALE GENOMIC DNA]</scope>
    <source>
        <strain evidence="4">FJAT-27997</strain>
    </source>
</reference>
<organism evidence="3 4">
    <name type="scientific">Peribacillus loiseleuriae</name>
    <dbReference type="NCBI Taxonomy" id="1679170"/>
    <lineage>
        <taxon>Bacteria</taxon>
        <taxon>Bacillati</taxon>
        <taxon>Bacillota</taxon>
        <taxon>Bacilli</taxon>
        <taxon>Bacillales</taxon>
        <taxon>Bacillaceae</taxon>
        <taxon>Peribacillus</taxon>
    </lineage>
</organism>
<dbReference type="PANTHER" id="PTHR37293:SF5">
    <property type="entry name" value="DNA REPLICATION PROTEIN"/>
    <property type="match status" value="1"/>
</dbReference>
<comment type="caution">
    <text evidence="3">The sequence shown here is derived from an EMBL/GenBank/DDBJ whole genome shotgun (WGS) entry which is preliminary data.</text>
</comment>
<gene>
    <name evidence="3" type="ORF">AC625_06465</name>
</gene>
<evidence type="ECO:0000313" key="3">
    <source>
        <dbReference type="EMBL" id="KMY49208.1"/>
    </source>
</evidence>
<dbReference type="STRING" id="1679170.AC625_06465"/>
<evidence type="ECO:0000259" key="2">
    <source>
        <dbReference type="Pfam" id="PF07261"/>
    </source>
</evidence>
<proteinExistence type="inferred from homology"/>
<name>A0A0K9GRF1_9BACI</name>
<accession>A0A0K9GRF1</accession>
<dbReference type="InterPro" id="IPR034829">
    <property type="entry name" value="DnaD-like_sf"/>
</dbReference>
<feature type="domain" description="DnaB/C C-terminal" evidence="2">
    <location>
        <begin position="139"/>
        <end position="210"/>
    </location>
</feature>
<keyword evidence="4" id="KW-1185">Reference proteome</keyword>
<dbReference type="SUPFAM" id="SSF158499">
    <property type="entry name" value="DnaD domain-like"/>
    <property type="match status" value="1"/>
</dbReference>
<dbReference type="RefSeq" id="WP_049680540.1">
    <property type="nucleotide sequence ID" value="NZ_LFZW01000001.1"/>
</dbReference>
<dbReference type="Pfam" id="PF07261">
    <property type="entry name" value="DnaB_2"/>
    <property type="match status" value="1"/>
</dbReference>
<comment type="similarity">
    <text evidence="1">Belongs to the DnaB/DnaD family.</text>
</comment>
<evidence type="ECO:0000256" key="1">
    <source>
        <dbReference type="ARBA" id="ARBA00093462"/>
    </source>
</evidence>
<sequence>MNYIKLINAFYDRLETNSLSTSAIALWHALVHVNNKAGWQREFSVAVSVLCIKAGLSERTVNNARNDLKIKGFIDFRSRKGNQAAIYSLVDLSATIAGNLSDNVSDNLSDNASALIKLNETKRNEIINKDDAPAKENPFRFYEENGFGVIGSYISEKISTWCEDLSDELVVLAMKRSTEQGKKTWRYVEAILIDWFGKGLKTVADVEAYELEFKEKQAQKQNKVTPYRKGSARVEVVPEWMQNKPSDEPNEPANIKDLEDRKRKMEQMFQQINP</sequence>
<dbReference type="InterPro" id="IPR006343">
    <property type="entry name" value="DnaB/C_C"/>
</dbReference>
<dbReference type="Proteomes" id="UP000037146">
    <property type="component" value="Unassembled WGS sequence"/>
</dbReference>
<dbReference type="NCBIfam" id="TIGR01446">
    <property type="entry name" value="DnaD_dom"/>
    <property type="match status" value="1"/>
</dbReference>